<gene>
    <name evidence="1" type="ORF">KL86DPRO_20504</name>
</gene>
<proteinExistence type="predicted"/>
<dbReference type="AlphaFoldDB" id="A0A212K1D5"/>
<dbReference type="EMBL" id="FLUQ01000002">
    <property type="protein sequence ID" value="SBW05534.1"/>
    <property type="molecule type" value="Genomic_DNA"/>
</dbReference>
<evidence type="ECO:0000313" key="1">
    <source>
        <dbReference type="EMBL" id="SBW05534.1"/>
    </source>
</evidence>
<reference evidence="1" key="1">
    <citation type="submission" date="2016-04" db="EMBL/GenBank/DDBJ databases">
        <authorList>
            <person name="Evans L.H."/>
            <person name="Alamgir A."/>
            <person name="Owens N."/>
            <person name="Weber N.D."/>
            <person name="Virtaneva K."/>
            <person name="Barbian K."/>
            <person name="Babar A."/>
            <person name="Rosenke K."/>
        </authorList>
    </citation>
    <scope>NUCLEOTIDE SEQUENCE</scope>
    <source>
        <strain evidence="1">86</strain>
    </source>
</reference>
<protein>
    <submittedName>
        <fullName evidence="1">Uncharacterized protein</fullName>
    </submittedName>
</protein>
<accession>A0A212K1D5</accession>
<sequence length="113" mass="12402">MNRLNSRLEKLEKALSPCVLTWESMLDGINRLDVTLKEIRNAHPDFCFSDEEMAGVCSGHISIEEILTGRLLFAVCCRSMRSLPGTTQATTRGCHDISAAGKETGKHTTSCMG</sequence>
<organism evidence="1">
    <name type="scientific">uncultured delta proteobacterium</name>
    <dbReference type="NCBI Taxonomy" id="34034"/>
    <lineage>
        <taxon>Bacteria</taxon>
        <taxon>Deltaproteobacteria</taxon>
        <taxon>environmental samples</taxon>
    </lineage>
</organism>
<name>A0A212K1D5_9DELT</name>